<keyword evidence="3" id="KW-0732">Signal</keyword>
<feature type="chain" id="PRO_5043567463" evidence="3">
    <location>
        <begin position="21"/>
        <end position="151"/>
    </location>
</feature>
<proteinExistence type="predicted"/>
<feature type="region of interest" description="Disordered" evidence="2">
    <location>
        <begin position="54"/>
        <end position="73"/>
    </location>
</feature>
<keyword evidence="1" id="KW-0175">Coiled coil</keyword>
<evidence type="ECO:0000256" key="3">
    <source>
        <dbReference type="SAM" id="SignalP"/>
    </source>
</evidence>
<evidence type="ECO:0000313" key="4">
    <source>
        <dbReference type="EMBL" id="SQH24344.1"/>
    </source>
</evidence>
<evidence type="ECO:0000256" key="1">
    <source>
        <dbReference type="SAM" id="Coils"/>
    </source>
</evidence>
<feature type="compositionally biased region" description="Low complexity" evidence="2">
    <location>
        <begin position="54"/>
        <end position="66"/>
    </location>
</feature>
<protein>
    <submittedName>
        <fullName evidence="4">Uncharacterized protein</fullName>
    </submittedName>
</protein>
<sequence>MNTRLFLSALCLTSAPLLYAQSASAPSLSVSQIIQNEIAQTWQSSDFAPTEIEPISASSTASAPTTRPVLQTHTRYTPRVQAASEVTLPSKPTRRQILQQEINRERQALAAARVRLSAAQKRNNAAEVQAALAQIQDREGNIAALELEARR</sequence>
<dbReference type="GeneID" id="93261822"/>
<gene>
    <name evidence="4" type="ORF">NCTC10529_00508</name>
</gene>
<name>A0AAX2J1D1_KINKI</name>
<feature type="coiled-coil region" evidence="1">
    <location>
        <begin position="95"/>
        <end position="148"/>
    </location>
</feature>
<organism evidence="4 5">
    <name type="scientific">Kingella kingae</name>
    <dbReference type="NCBI Taxonomy" id="504"/>
    <lineage>
        <taxon>Bacteria</taxon>
        <taxon>Pseudomonadati</taxon>
        <taxon>Pseudomonadota</taxon>
        <taxon>Betaproteobacteria</taxon>
        <taxon>Neisseriales</taxon>
        <taxon>Neisseriaceae</taxon>
        <taxon>Kingella</taxon>
    </lineage>
</organism>
<reference evidence="4 5" key="1">
    <citation type="submission" date="2018-06" db="EMBL/GenBank/DDBJ databases">
        <authorList>
            <consortium name="Pathogen Informatics"/>
            <person name="Doyle S."/>
        </authorList>
    </citation>
    <scope>NUCLEOTIDE SEQUENCE [LARGE SCALE GENOMIC DNA]</scope>
    <source>
        <strain evidence="4 5">NCTC10529</strain>
    </source>
</reference>
<dbReference type="EMBL" id="LS483426">
    <property type="protein sequence ID" value="SQH24344.1"/>
    <property type="molecule type" value="Genomic_DNA"/>
</dbReference>
<feature type="signal peptide" evidence="3">
    <location>
        <begin position="1"/>
        <end position="20"/>
    </location>
</feature>
<dbReference type="AlphaFoldDB" id="A0AAX2J1D1"/>
<dbReference type="RefSeq" id="WP_003788015.1">
    <property type="nucleotide sequence ID" value="NZ_CP091518.1"/>
</dbReference>
<dbReference type="Proteomes" id="UP000248598">
    <property type="component" value="Chromosome 1"/>
</dbReference>
<evidence type="ECO:0000256" key="2">
    <source>
        <dbReference type="SAM" id="MobiDB-lite"/>
    </source>
</evidence>
<evidence type="ECO:0000313" key="5">
    <source>
        <dbReference type="Proteomes" id="UP000248598"/>
    </source>
</evidence>
<accession>A0AAX2J1D1</accession>